<feature type="region of interest" description="Disordered" evidence="1">
    <location>
        <begin position="1"/>
        <end position="111"/>
    </location>
</feature>
<accession>A0AAV7QDY0</accession>
<keyword evidence="3" id="KW-1185">Reference proteome</keyword>
<name>A0AAV7QDY0_PLEWA</name>
<comment type="caution">
    <text evidence="2">The sequence shown here is derived from an EMBL/GenBank/DDBJ whole genome shotgun (WGS) entry which is preliminary data.</text>
</comment>
<evidence type="ECO:0000313" key="3">
    <source>
        <dbReference type="Proteomes" id="UP001066276"/>
    </source>
</evidence>
<dbReference type="AlphaFoldDB" id="A0AAV7QDY0"/>
<proteinExistence type="predicted"/>
<evidence type="ECO:0000313" key="2">
    <source>
        <dbReference type="EMBL" id="KAJ1136453.1"/>
    </source>
</evidence>
<organism evidence="2 3">
    <name type="scientific">Pleurodeles waltl</name>
    <name type="common">Iberian ribbed newt</name>
    <dbReference type="NCBI Taxonomy" id="8319"/>
    <lineage>
        <taxon>Eukaryota</taxon>
        <taxon>Metazoa</taxon>
        <taxon>Chordata</taxon>
        <taxon>Craniata</taxon>
        <taxon>Vertebrata</taxon>
        <taxon>Euteleostomi</taxon>
        <taxon>Amphibia</taxon>
        <taxon>Batrachia</taxon>
        <taxon>Caudata</taxon>
        <taxon>Salamandroidea</taxon>
        <taxon>Salamandridae</taxon>
        <taxon>Pleurodelinae</taxon>
        <taxon>Pleurodeles</taxon>
    </lineage>
</organism>
<sequence>MDEGRAGARSGCGLDGGAPSEDTRENERTTVAQPRRAASRCIRSGPEQCPRERRSGLGRPARRNSAAEPLQTQATQEPGVTACTVGGRYASGPTRQEVVVKKHVAKNREGD</sequence>
<protein>
    <submittedName>
        <fullName evidence="2">Uncharacterized protein</fullName>
    </submittedName>
</protein>
<dbReference type="Proteomes" id="UP001066276">
    <property type="component" value="Chromosome 6"/>
</dbReference>
<reference evidence="2" key="1">
    <citation type="journal article" date="2022" name="bioRxiv">
        <title>Sequencing and chromosome-scale assembly of the giantPleurodeles waltlgenome.</title>
        <authorList>
            <person name="Brown T."/>
            <person name="Elewa A."/>
            <person name="Iarovenko S."/>
            <person name="Subramanian E."/>
            <person name="Araus A.J."/>
            <person name="Petzold A."/>
            <person name="Susuki M."/>
            <person name="Suzuki K.-i.T."/>
            <person name="Hayashi T."/>
            <person name="Toyoda A."/>
            <person name="Oliveira C."/>
            <person name="Osipova E."/>
            <person name="Leigh N.D."/>
            <person name="Simon A."/>
            <person name="Yun M.H."/>
        </authorList>
    </citation>
    <scope>NUCLEOTIDE SEQUENCE</scope>
    <source>
        <strain evidence="2">20211129_DDA</strain>
        <tissue evidence="2">Liver</tissue>
    </source>
</reference>
<dbReference type="EMBL" id="JANPWB010000010">
    <property type="protein sequence ID" value="KAJ1136453.1"/>
    <property type="molecule type" value="Genomic_DNA"/>
</dbReference>
<gene>
    <name evidence="2" type="ORF">NDU88_002870</name>
</gene>
<evidence type="ECO:0000256" key="1">
    <source>
        <dbReference type="SAM" id="MobiDB-lite"/>
    </source>
</evidence>